<keyword evidence="1" id="KW-0732">Signal</keyword>
<keyword evidence="3" id="KW-1185">Reference proteome</keyword>
<name>A0ABQ6WMB1_9EURO</name>
<dbReference type="Proteomes" id="UP000325395">
    <property type="component" value="Unassembled WGS sequence"/>
</dbReference>
<reference evidence="2 3" key="1">
    <citation type="submission" date="2019-04" db="EMBL/GenBank/DDBJ databases">
        <authorList>
            <consortium name="DOE Joint Genome Institute"/>
            <person name="Mondo S."/>
            <person name="Kjaerbolling I."/>
            <person name="Vesth T."/>
            <person name="Frisvad J.C."/>
            <person name="Nybo J.L."/>
            <person name="Theobald S."/>
            <person name="Kildgaard S."/>
            <person name="Isbrandt T."/>
            <person name="Kuo A."/>
            <person name="Sato A."/>
            <person name="Lyhne E.K."/>
            <person name="Kogle M.E."/>
            <person name="Wiebenga A."/>
            <person name="Kun R.S."/>
            <person name="Lubbers R.J."/>
            <person name="Makela M.R."/>
            <person name="Barry K."/>
            <person name="Chovatia M."/>
            <person name="Clum A."/>
            <person name="Daum C."/>
            <person name="Haridas S."/>
            <person name="He G."/>
            <person name="LaButti K."/>
            <person name="Lipzen A."/>
            <person name="Riley R."/>
            <person name="Salamov A."/>
            <person name="Simmons B.A."/>
            <person name="Magnuson J.K."/>
            <person name="Henrissat B."/>
            <person name="Mortensen U.H."/>
            <person name="Larsen T.O."/>
            <person name="Devries R.P."/>
            <person name="Grigoriev I.V."/>
            <person name="Machida M."/>
            <person name="Baker S.E."/>
            <person name="Andersen M.R."/>
            <person name="Cantor M.N."/>
            <person name="Hua S.X."/>
        </authorList>
    </citation>
    <scope>NUCLEOTIDE SEQUENCE [LARGE SCALE GENOMIC DNA]</scope>
    <source>
        <strain evidence="2 3">CBS 117616</strain>
    </source>
</reference>
<dbReference type="SUPFAM" id="SSF53335">
    <property type="entry name" value="S-adenosyl-L-methionine-dependent methyltransferases"/>
    <property type="match status" value="1"/>
</dbReference>
<evidence type="ECO:0000313" key="2">
    <source>
        <dbReference type="EMBL" id="KAE8418259.1"/>
    </source>
</evidence>
<protein>
    <recommendedName>
        <fullName evidence="4">Methyltransferase domain-containing protein</fullName>
    </recommendedName>
</protein>
<dbReference type="EMBL" id="ML735728">
    <property type="protein sequence ID" value="KAE8418259.1"/>
    <property type="molecule type" value="Genomic_DNA"/>
</dbReference>
<evidence type="ECO:0000313" key="3">
    <source>
        <dbReference type="Proteomes" id="UP000325395"/>
    </source>
</evidence>
<sequence length="153" mass="17656">MAPTFKLHFVLFADLRIMAEQFQMTTDREIEPDDAHYLDNDSAYNDSLGSESYRTSIISSVLNHKYENGRRYHAYREGEYALPNDEEEQDRMDLLHHIYNLILNGEIHIAPIKDPQRVLDIGTGTGIWAVDFAEYETKLSKLSLLASFYSSTC</sequence>
<proteinExistence type="predicted"/>
<organism evidence="2 3">
    <name type="scientific">Aspergillus pseudocaelatus</name>
    <dbReference type="NCBI Taxonomy" id="1825620"/>
    <lineage>
        <taxon>Eukaryota</taxon>
        <taxon>Fungi</taxon>
        <taxon>Dikarya</taxon>
        <taxon>Ascomycota</taxon>
        <taxon>Pezizomycotina</taxon>
        <taxon>Eurotiomycetes</taxon>
        <taxon>Eurotiomycetidae</taxon>
        <taxon>Eurotiales</taxon>
        <taxon>Aspergillaceae</taxon>
        <taxon>Aspergillus</taxon>
        <taxon>Aspergillus subgen. Circumdati</taxon>
    </lineage>
</organism>
<dbReference type="InterPro" id="IPR029063">
    <property type="entry name" value="SAM-dependent_MTases_sf"/>
</dbReference>
<dbReference type="Gene3D" id="3.40.50.150">
    <property type="entry name" value="Vaccinia Virus protein VP39"/>
    <property type="match status" value="1"/>
</dbReference>
<feature type="chain" id="PRO_5047440216" description="Methyltransferase domain-containing protein" evidence="1">
    <location>
        <begin position="20"/>
        <end position="153"/>
    </location>
</feature>
<evidence type="ECO:0000256" key="1">
    <source>
        <dbReference type="SAM" id="SignalP"/>
    </source>
</evidence>
<evidence type="ECO:0008006" key="4">
    <source>
        <dbReference type="Google" id="ProtNLM"/>
    </source>
</evidence>
<gene>
    <name evidence="2" type="ORF">BDV36DRAFT_295292</name>
</gene>
<accession>A0ABQ6WMB1</accession>
<feature type="signal peptide" evidence="1">
    <location>
        <begin position="1"/>
        <end position="19"/>
    </location>
</feature>